<evidence type="ECO:0000256" key="1">
    <source>
        <dbReference type="SAM" id="SignalP"/>
    </source>
</evidence>
<keyword evidence="1" id="KW-0732">Signal</keyword>
<reference evidence="3 4" key="1">
    <citation type="submission" date="2020-08" db="EMBL/GenBank/DDBJ databases">
        <title>Plant Genome Project.</title>
        <authorList>
            <person name="Zhang R.-G."/>
        </authorList>
    </citation>
    <scope>NUCLEOTIDE SEQUENCE [LARGE SCALE GENOMIC DNA]</scope>
    <source>
        <tissue evidence="3">Rhizome</tissue>
    </source>
</reference>
<evidence type="ECO:0000313" key="4">
    <source>
        <dbReference type="Proteomes" id="UP000734854"/>
    </source>
</evidence>
<dbReference type="SMART" id="SM00856">
    <property type="entry name" value="PMEI"/>
    <property type="match status" value="1"/>
</dbReference>
<dbReference type="Proteomes" id="UP000734854">
    <property type="component" value="Unassembled WGS sequence"/>
</dbReference>
<dbReference type="GO" id="GO:0004857">
    <property type="term" value="F:enzyme inhibitor activity"/>
    <property type="evidence" value="ECO:0007669"/>
    <property type="project" value="InterPro"/>
</dbReference>
<dbReference type="AlphaFoldDB" id="A0A8J5LR50"/>
<comment type="caution">
    <text evidence="3">The sequence shown here is derived from an EMBL/GenBank/DDBJ whole genome shotgun (WGS) entry which is preliminary data.</text>
</comment>
<dbReference type="Pfam" id="PF04043">
    <property type="entry name" value="PMEI"/>
    <property type="match status" value="1"/>
</dbReference>
<protein>
    <recommendedName>
        <fullName evidence="2">Pectinesterase inhibitor domain-containing protein</fullName>
    </recommendedName>
</protein>
<dbReference type="OrthoDB" id="691801at2759"/>
<dbReference type="InterPro" id="IPR006501">
    <property type="entry name" value="Pectinesterase_inhib_dom"/>
</dbReference>
<dbReference type="PANTHER" id="PTHR31080">
    <property type="entry name" value="PECTINESTERASE INHIBITOR-LIKE"/>
    <property type="match status" value="1"/>
</dbReference>
<evidence type="ECO:0000259" key="2">
    <source>
        <dbReference type="SMART" id="SM00856"/>
    </source>
</evidence>
<dbReference type="NCBIfam" id="TIGR01614">
    <property type="entry name" value="PME_inhib"/>
    <property type="match status" value="1"/>
</dbReference>
<dbReference type="EMBL" id="JACMSC010000001">
    <property type="protein sequence ID" value="KAG6535049.1"/>
    <property type="molecule type" value="Genomic_DNA"/>
</dbReference>
<accession>A0A8J5LR50</accession>
<organism evidence="3 4">
    <name type="scientific">Zingiber officinale</name>
    <name type="common">Ginger</name>
    <name type="synonym">Amomum zingiber</name>
    <dbReference type="NCBI Taxonomy" id="94328"/>
    <lineage>
        <taxon>Eukaryota</taxon>
        <taxon>Viridiplantae</taxon>
        <taxon>Streptophyta</taxon>
        <taxon>Embryophyta</taxon>
        <taxon>Tracheophyta</taxon>
        <taxon>Spermatophyta</taxon>
        <taxon>Magnoliopsida</taxon>
        <taxon>Liliopsida</taxon>
        <taxon>Zingiberales</taxon>
        <taxon>Zingiberaceae</taxon>
        <taxon>Zingiber</taxon>
    </lineage>
</organism>
<evidence type="ECO:0000313" key="3">
    <source>
        <dbReference type="EMBL" id="KAG6535049.1"/>
    </source>
</evidence>
<feature type="signal peptide" evidence="1">
    <location>
        <begin position="1"/>
        <end position="23"/>
    </location>
</feature>
<feature type="domain" description="Pectinesterase inhibitor" evidence="2">
    <location>
        <begin position="37"/>
        <end position="204"/>
    </location>
</feature>
<gene>
    <name evidence="3" type="ORF">ZIOFF_000003</name>
</gene>
<name>A0A8J5LR50_ZINOF</name>
<dbReference type="CDD" id="cd15798">
    <property type="entry name" value="PMEI-like_3"/>
    <property type="match status" value="1"/>
</dbReference>
<dbReference type="PANTHER" id="PTHR31080:SF64">
    <property type="entry name" value="PLANT INVERTASE_PECTIN METHYLESTERASE INHIBITOR SUPERFAMILY PROTEIN"/>
    <property type="match status" value="1"/>
</dbReference>
<dbReference type="InterPro" id="IPR051955">
    <property type="entry name" value="PME_Inhibitor"/>
</dbReference>
<feature type="chain" id="PRO_5035261366" description="Pectinesterase inhibitor domain-containing protein" evidence="1">
    <location>
        <begin position="24"/>
        <end position="210"/>
    </location>
</feature>
<proteinExistence type="predicted"/>
<keyword evidence="4" id="KW-1185">Reference proteome</keyword>
<sequence>MASHPSLLFHAFLFLLLAGDGEAATLSSPTAAAGVLNTTEFIRQSCDGTLYPSLCFTSLVGYASVVQQSDARLSQVASDFTSARVRSASRSLSGALASTGPVAGPRLRAALRDCSDLMSDAAEWAGQAAEALRGVENLVGPEVTWRVSNAMTWMSSALTDEDTCTDELEKLAAPTGSADCWSKASEVYRRVRKAEKHTSIALALIHKLGF</sequence>